<dbReference type="OrthoDB" id="9768449at2"/>
<name>A0A2S2BTN5_9NOCA</name>
<dbReference type="InterPro" id="IPR009014">
    <property type="entry name" value="Transketo_C/PFOR_II"/>
</dbReference>
<dbReference type="InterPro" id="IPR029061">
    <property type="entry name" value="THDP-binding"/>
</dbReference>
<keyword evidence="4" id="KW-0456">Lyase</keyword>
<reference evidence="8 9" key="1">
    <citation type="submission" date="2017-05" db="EMBL/GenBank/DDBJ databases">
        <title>Isolation of Rhodococcus sp. S2-17 biodegrading of BP-3.</title>
        <authorList>
            <person name="Lee Y."/>
            <person name="Kim K.H."/>
            <person name="Chun B.H."/>
            <person name="Jung H.S."/>
            <person name="Jeon C.O."/>
        </authorList>
    </citation>
    <scope>NUCLEOTIDE SEQUENCE [LARGE SCALE GENOMIC DNA]</scope>
    <source>
        <strain evidence="8 9">S2-17</strain>
    </source>
</reference>
<evidence type="ECO:0000256" key="3">
    <source>
        <dbReference type="ARBA" id="ARBA00023052"/>
    </source>
</evidence>
<dbReference type="PROSITE" id="PS60002">
    <property type="entry name" value="PHOSPHOKETOLASE_1"/>
    <property type="match status" value="1"/>
</dbReference>
<comment type="cofactor">
    <cofactor evidence="1">
        <name>thiamine diphosphate</name>
        <dbReference type="ChEBI" id="CHEBI:58937"/>
    </cofactor>
</comment>
<dbReference type="InterPro" id="IPR018970">
    <property type="entry name" value="Xul5P/Fru6P_PKetolase_N"/>
</dbReference>
<dbReference type="EMBL" id="CP021354">
    <property type="protein sequence ID" value="AWK71949.1"/>
    <property type="molecule type" value="Genomic_DNA"/>
</dbReference>
<gene>
    <name evidence="8" type="ORF">CBI38_10515</name>
</gene>
<feature type="domain" description="Xylulose 5-phosphate/Fructose 6-phosphate phosphoketolase C-terminal" evidence="6">
    <location>
        <begin position="633"/>
        <end position="835"/>
    </location>
</feature>
<dbReference type="PIRSF" id="PIRSF017245">
    <property type="entry name" value="Phosphoketolase"/>
    <property type="match status" value="1"/>
</dbReference>
<proteinExistence type="inferred from homology"/>
<feature type="domain" description="Xylulose 5-phosphate/Fructose 6-phosphate phosphoketolase N-terminal" evidence="7">
    <location>
        <begin position="62"/>
        <end position="413"/>
    </location>
</feature>
<evidence type="ECO:0000259" key="7">
    <source>
        <dbReference type="Pfam" id="PF09364"/>
    </source>
</evidence>
<evidence type="ECO:0000256" key="4">
    <source>
        <dbReference type="ARBA" id="ARBA00023239"/>
    </source>
</evidence>
<evidence type="ECO:0000313" key="9">
    <source>
        <dbReference type="Proteomes" id="UP000245711"/>
    </source>
</evidence>
<dbReference type="KEGG" id="roz:CBI38_10515"/>
<dbReference type="Pfam" id="PF09363">
    <property type="entry name" value="XFP_C"/>
    <property type="match status" value="1"/>
</dbReference>
<comment type="similarity">
    <text evidence="2">Belongs to the XFP family.</text>
</comment>
<dbReference type="Gene3D" id="3.40.50.970">
    <property type="match status" value="2"/>
</dbReference>
<dbReference type="AlphaFoldDB" id="A0A2S2BTN5"/>
<dbReference type="PANTHER" id="PTHR31273">
    <property type="entry name" value="PHOSPHOKETOLASE-RELATED"/>
    <property type="match status" value="1"/>
</dbReference>
<dbReference type="Proteomes" id="UP000245711">
    <property type="component" value="Chromosome"/>
</dbReference>
<dbReference type="InterPro" id="IPR019790">
    <property type="entry name" value="Xul5P/Fru6P_PKetolase_CS"/>
</dbReference>
<dbReference type="Pfam" id="PF09364">
    <property type="entry name" value="XFP_N"/>
    <property type="match status" value="1"/>
</dbReference>
<dbReference type="NCBIfam" id="NF003619">
    <property type="entry name" value="PRK05261.1-4"/>
    <property type="match status" value="1"/>
</dbReference>
<evidence type="ECO:0000313" key="8">
    <source>
        <dbReference type="EMBL" id="AWK71949.1"/>
    </source>
</evidence>
<accession>A0A2S2BTN5</accession>
<dbReference type="GO" id="GO:0005975">
    <property type="term" value="P:carbohydrate metabolic process"/>
    <property type="evidence" value="ECO:0007669"/>
    <property type="project" value="InterPro"/>
</dbReference>
<keyword evidence="3" id="KW-0786">Thiamine pyrophosphate</keyword>
<keyword evidence="9" id="KW-1185">Reference proteome</keyword>
<protein>
    <submittedName>
        <fullName evidence="8">Phosphoketolase</fullName>
    </submittedName>
</protein>
<dbReference type="PROSITE" id="PS60003">
    <property type="entry name" value="PHOSPHOKETOLASE_2"/>
    <property type="match status" value="1"/>
</dbReference>
<dbReference type="InterPro" id="IPR019789">
    <property type="entry name" value="Xul5P/Fru6P_PKetolase_ThDP_BS"/>
</dbReference>
<organism evidence="8 9">
    <name type="scientific">Rhodococcus oxybenzonivorans</name>
    <dbReference type="NCBI Taxonomy" id="1990687"/>
    <lineage>
        <taxon>Bacteria</taxon>
        <taxon>Bacillati</taxon>
        <taxon>Actinomycetota</taxon>
        <taxon>Actinomycetes</taxon>
        <taxon>Mycobacteriales</taxon>
        <taxon>Nocardiaceae</taxon>
        <taxon>Rhodococcus</taxon>
    </lineage>
</organism>
<dbReference type="InterPro" id="IPR005593">
    <property type="entry name" value="Xul5P/Fru6P_PKetolase"/>
</dbReference>
<dbReference type="Gene3D" id="3.40.50.920">
    <property type="match status" value="1"/>
</dbReference>
<dbReference type="GO" id="GO:0016832">
    <property type="term" value="F:aldehyde-lyase activity"/>
    <property type="evidence" value="ECO:0007669"/>
    <property type="project" value="InterPro"/>
</dbReference>
<sequence length="836" mass="92094">MGGRTKSVPDFGPQLPHGRPNPPSVERTPAHITGGSRMTDRQHVHSENSNAEYPERELELDLRWWSAANYLTVAQIYLQDNVLLREPLLREHIKPRLLGHWGTSPGLSMIYALLNRLIRRTDADCLYVTGPGHGGPALVAATYLEGTYSEVYPAVSGDAAGLRHLCRQFSTPGGIPSHVSVQTPGSIHEGGELGYALAHAAGAAFDHPNLLVACVIGDGEAETGPLSASWKLPAFLNPERDGAVLPILHVNGAKIAGPTVYGRSTDTDIERFLSGQGWAPTVVEGDDPAVVFRTLDRALVDAHDRITEIRQEARAGRRHPVKWPAIVLRTPKGWTGPHRVDGVLVEGTHRSHQVPLSGVRTNDEHRRQLEEWMRSYSPETLFDPQGALVPELAQLAPRGDKRMGSSPYANGGRLRVDLPIPPLHKYALTIERPGATLHETTRVLGELLRDVYAATTTPDGGGYFRLFCPDETASNRLGAVFESTDRCWQLPVADYDDHMSAGGRVMEVLSEHLCEGWLEGYLLSGRHGLFASYEAFAMVSVSMLVQHAKWLQHAVDLPWRSPVASLNVLLTSTCWRNDHNGFSHQGPGMIDAVIPLAPDVVRVWLPPDSNTLLSIADHCLRSTDHVNVIVVDKQPHLQYLTLEEANAHCAAGASVWAWAGTEAAADTVDIVLAAAGDVPTQEILAAAQLLREHTPDLVTRVVNVVDLMALLTPTEHPHGFDDRTFTDLFTADTDVVFAFHGYSRAVHELLHGRPQPERFHVRGFSEQGTTTTPFDMVVLNRMSRYHLALEALRRVEAEPVGATELADFCLTQLERHGEYVVEHFEDLPEVRDWTWS</sequence>
<dbReference type="GO" id="GO:0000287">
    <property type="term" value="F:magnesium ion binding"/>
    <property type="evidence" value="ECO:0007669"/>
    <property type="project" value="UniProtKB-ARBA"/>
</dbReference>
<dbReference type="InterPro" id="IPR018969">
    <property type="entry name" value="Xul5P/Fru6P_PKetolase_C"/>
</dbReference>
<feature type="region of interest" description="Disordered" evidence="5">
    <location>
        <begin position="1"/>
        <end position="52"/>
    </location>
</feature>
<evidence type="ECO:0000259" key="6">
    <source>
        <dbReference type="Pfam" id="PF09363"/>
    </source>
</evidence>
<dbReference type="SUPFAM" id="SSF52518">
    <property type="entry name" value="Thiamin diphosphate-binding fold (THDP-binding)"/>
    <property type="match status" value="2"/>
</dbReference>
<evidence type="ECO:0000256" key="2">
    <source>
        <dbReference type="ARBA" id="ARBA00005623"/>
    </source>
</evidence>
<evidence type="ECO:0000256" key="5">
    <source>
        <dbReference type="SAM" id="MobiDB-lite"/>
    </source>
</evidence>
<dbReference type="PANTHER" id="PTHR31273:SF0">
    <property type="entry name" value="PHOSPHOKETOLASE-RELATED"/>
    <property type="match status" value="1"/>
</dbReference>
<evidence type="ECO:0000256" key="1">
    <source>
        <dbReference type="ARBA" id="ARBA00001964"/>
    </source>
</evidence>
<dbReference type="Pfam" id="PF03894">
    <property type="entry name" value="XFP"/>
    <property type="match status" value="1"/>
</dbReference>